<feature type="compositionally biased region" description="Acidic residues" evidence="1">
    <location>
        <begin position="160"/>
        <end position="172"/>
    </location>
</feature>
<accession>A0A5N5HD07</accession>
<organism evidence="2 3">
    <name type="scientific">Pyrus ussuriensis x Pyrus communis</name>
    <dbReference type="NCBI Taxonomy" id="2448454"/>
    <lineage>
        <taxon>Eukaryota</taxon>
        <taxon>Viridiplantae</taxon>
        <taxon>Streptophyta</taxon>
        <taxon>Embryophyta</taxon>
        <taxon>Tracheophyta</taxon>
        <taxon>Spermatophyta</taxon>
        <taxon>Magnoliopsida</taxon>
        <taxon>eudicotyledons</taxon>
        <taxon>Gunneridae</taxon>
        <taxon>Pentapetalae</taxon>
        <taxon>rosids</taxon>
        <taxon>fabids</taxon>
        <taxon>Rosales</taxon>
        <taxon>Rosaceae</taxon>
        <taxon>Amygdaloideae</taxon>
        <taxon>Maleae</taxon>
        <taxon>Pyrus</taxon>
    </lineage>
</organism>
<dbReference type="Proteomes" id="UP000327157">
    <property type="component" value="Chromosome 16"/>
</dbReference>
<reference evidence="2 3" key="3">
    <citation type="submission" date="2019-11" db="EMBL/GenBank/DDBJ databases">
        <title>A de novo genome assembly of a pear dwarfing rootstock.</title>
        <authorList>
            <person name="Wang F."/>
            <person name="Wang J."/>
            <person name="Li S."/>
            <person name="Zhang Y."/>
            <person name="Fang M."/>
            <person name="Ma L."/>
            <person name="Zhao Y."/>
            <person name="Jiang S."/>
        </authorList>
    </citation>
    <scope>NUCLEOTIDE SEQUENCE [LARGE SCALE GENOMIC DNA]</scope>
    <source>
        <strain evidence="2">S2</strain>
        <tissue evidence="2">Leaf</tissue>
    </source>
</reference>
<feature type="compositionally biased region" description="Basic residues" evidence="1">
    <location>
        <begin position="265"/>
        <end position="278"/>
    </location>
</feature>
<protein>
    <submittedName>
        <fullName evidence="2">Uncharacterized protein</fullName>
    </submittedName>
</protein>
<keyword evidence="3" id="KW-1185">Reference proteome</keyword>
<reference evidence="3" key="2">
    <citation type="submission" date="2019-10" db="EMBL/GenBank/DDBJ databases">
        <title>A de novo genome assembly of a pear dwarfing rootstock.</title>
        <authorList>
            <person name="Wang F."/>
            <person name="Wang J."/>
            <person name="Li S."/>
            <person name="Zhang Y."/>
            <person name="Fang M."/>
            <person name="Ma L."/>
            <person name="Zhao Y."/>
            <person name="Jiang S."/>
        </authorList>
    </citation>
    <scope>NUCLEOTIDE SEQUENCE [LARGE SCALE GENOMIC DNA]</scope>
</reference>
<evidence type="ECO:0000313" key="3">
    <source>
        <dbReference type="Proteomes" id="UP000327157"/>
    </source>
</evidence>
<dbReference type="OrthoDB" id="785439at2759"/>
<sequence>MATKEKKTIWLAGSVDVGVVEIILEGVEEISAGQLALADALAERLDWVDVVNVHGHGGALIVHVAEEVHRRWPHHFKLPLPCGKRGRWKLTLRMESSVLLTAQPHPWRHKYSFHFICQNPLPSSHLSRSYAPSYRRWDSNAETIRSQRFGFNFRDKGNGENDDDDEEDEEDYEYSRREGKKKRRWWSDESSEMEEEGSGGILEDAIDSVWIFKVFKSYGWAFPAIIISLLLSTGPKAFLMALALPLVQSAFSLVFEKVWGGTQSRPKRKSRTKRRRKPFASTVGNARTKEKEKYDEEQETSDKRMGYQSWVVGNDASDDGSGRDALSLGGWDDLERMESARRQSRRKPMGKGNIRINDKSAESKMKESVEA</sequence>
<evidence type="ECO:0000313" key="2">
    <source>
        <dbReference type="EMBL" id="KAB2625755.1"/>
    </source>
</evidence>
<evidence type="ECO:0000256" key="1">
    <source>
        <dbReference type="SAM" id="MobiDB-lite"/>
    </source>
</evidence>
<dbReference type="EMBL" id="SMOL01000160">
    <property type="protein sequence ID" value="KAB2625755.1"/>
    <property type="molecule type" value="Genomic_DNA"/>
</dbReference>
<reference evidence="2 3" key="1">
    <citation type="submission" date="2019-09" db="EMBL/GenBank/DDBJ databases">
        <authorList>
            <person name="Ou C."/>
        </authorList>
    </citation>
    <scope>NUCLEOTIDE SEQUENCE [LARGE SCALE GENOMIC DNA]</scope>
    <source>
        <strain evidence="2">S2</strain>
        <tissue evidence="2">Leaf</tissue>
    </source>
</reference>
<feature type="region of interest" description="Disordered" evidence="1">
    <location>
        <begin position="152"/>
        <end position="174"/>
    </location>
</feature>
<name>A0A5N5HD07_9ROSA</name>
<dbReference type="PANTHER" id="PTHR35719:SF2">
    <property type="entry name" value="ABC TRANSMEMBRANE TYPE-1 DOMAIN-CONTAINING PROTEIN"/>
    <property type="match status" value="1"/>
</dbReference>
<dbReference type="AlphaFoldDB" id="A0A5N5HD07"/>
<proteinExistence type="predicted"/>
<feature type="compositionally biased region" description="Basic and acidic residues" evidence="1">
    <location>
        <begin position="287"/>
        <end position="305"/>
    </location>
</feature>
<dbReference type="PANTHER" id="PTHR35719">
    <property type="entry name" value="OS01G0680600 PROTEIN"/>
    <property type="match status" value="1"/>
</dbReference>
<gene>
    <name evidence="2" type="ORF">D8674_017415</name>
</gene>
<feature type="region of interest" description="Disordered" evidence="1">
    <location>
        <begin position="264"/>
        <end position="371"/>
    </location>
</feature>
<comment type="caution">
    <text evidence="2">The sequence shown here is derived from an EMBL/GenBank/DDBJ whole genome shotgun (WGS) entry which is preliminary data.</text>
</comment>
<feature type="compositionally biased region" description="Basic and acidic residues" evidence="1">
    <location>
        <begin position="356"/>
        <end position="371"/>
    </location>
</feature>